<organism evidence="2 3">
    <name type="scientific">Athelia psychrophila</name>
    <dbReference type="NCBI Taxonomy" id="1759441"/>
    <lineage>
        <taxon>Eukaryota</taxon>
        <taxon>Fungi</taxon>
        <taxon>Dikarya</taxon>
        <taxon>Basidiomycota</taxon>
        <taxon>Agaricomycotina</taxon>
        <taxon>Agaricomycetes</taxon>
        <taxon>Agaricomycetidae</taxon>
        <taxon>Atheliales</taxon>
        <taxon>Atheliaceae</taxon>
        <taxon>Athelia</taxon>
    </lineage>
</organism>
<dbReference type="Proteomes" id="UP000076532">
    <property type="component" value="Unassembled WGS sequence"/>
</dbReference>
<evidence type="ECO:0000313" key="2">
    <source>
        <dbReference type="EMBL" id="KZP21997.1"/>
    </source>
</evidence>
<gene>
    <name evidence="2" type="ORF">FIBSPDRAFT_496155</name>
</gene>
<reference evidence="2 3" key="1">
    <citation type="journal article" date="2016" name="Mol. Biol. Evol.">
        <title>Comparative Genomics of Early-Diverging Mushroom-Forming Fungi Provides Insights into the Origins of Lignocellulose Decay Capabilities.</title>
        <authorList>
            <person name="Nagy L.G."/>
            <person name="Riley R."/>
            <person name="Tritt A."/>
            <person name="Adam C."/>
            <person name="Daum C."/>
            <person name="Floudas D."/>
            <person name="Sun H."/>
            <person name="Yadav J.S."/>
            <person name="Pangilinan J."/>
            <person name="Larsson K.H."/>
            <person name="Matsuura K."/>
            <person name="Barry K."/>
            <person name="Labutti K."/>
            <person name="Kuo R."/>
            <person name="Ohm R.A."/>
            <person name="Bhattacharya S.S."/>
            <person name="Shirouzu T."/>
            <person name="Yoshinaga Y."/>
            <person name="Martin F.M."/>
            <person name="Grigoriev I.V."/>
            <person name="Hibbett D.S."/>
        </authorList>
    </citation>
    <scope>NUCLEOTIDE SEQUENCE [LARGE SCALE GENOMIC DNA]</scope>
    <source>
        <strain evidence="2 3">CBS 109695</strain>
    </source>
</reference>
<sequence length="87" mass="9785">MDLRRQEKKGRQETGRILTYTHFLSACSARTHLSSHGVRNPGRRMVILSKMVIGDMRAHLDVETRSVSGTGMGSRQIDKPYTVDLVS</sequence>
<dbReference type="EMBL" id="KV417543">
    <property type="protein sequence ID" value="KZP21997.1"/>
    <property type="molecule type" value="Genomic_DNA"/>
</dbReference>
<feature type="region of interest" description="Disordered" evidence="1">
    <location>
        <begin position="67"/>
        <end position="87"/>
    </location>
</feature>
<protein>
    <submittedName>
        <fullName evidence="2">Uncharacterized protein</fullName>
    </submittedName>
</protein>
<proteinExistence type="predicted"/>
<accession>A0A166KKJ4</accession>
<dbReference type="PROSITE" id="PS51257">
    <property type="entry name" value="PROKAR_LIPOPROTEIN"/>
    <property type="match status" value="1"/>
</dbReference>
<evidence type="ECO:0000313" key="3">
    <source>
        <dbReference type="Proteomes" id="UP000076532"/>
    </source>
</evidence>
<name>A0A166KKJ4_9AGAM</name>
<keyword evidence="3" id="KW-1185">Reference proteome</keyword>
<evidence type="ECO:0000256" key="1">
    <source>
        <dbReference type="SAM" id="MobiDB-lite"/>
    </source>
</evidence>
<dbReference type="AlphaFoldDB" id="A0A166KKJ4"/>